<dbReference type="SUPFAM" id="SSF56219">
    <property type="entry name" value="DNase I-like"/>
    <property type="match status" value="1"/>
</dbReference>
<keyword evidence="2" id="KW-0378">Hydrolase</keyword>
<keyword evidence="2" id="KW-0255">Endonuclease</keyword>
<dbReference type="EMBL" id="JASPKY010000585">
    <property type="protein sequence ID" value="KAK9688606.1"/>
    <property type="molecule type" value="Genomic_DNA"/>
</dbReference>
<reference evidence="2 3" key="1">
    <citation type="journal article" date="2024" name="BMC Genomics">
        <title>De novo assembly and annotation of Popillia japonica's genome with initial clues to its potential as an invasive pest.</title>
        <authorList>
            <person name="Cucini C."/>
            <person name="Boschi S."/>
            <person name="Funari R."/>
            <person name="Cardaioli E."/>
            <person name="Iannotti N."/>
            <person name="Marturano G."/>
            <person name="Paoli F."/>
            <person name="Bruttini M."/>
            <person name="Carapelli A."/>
            <person name="Frati F."/>
            <person name="Nardi F."/>
        </authorList>
    </citation>
    <scope>NUCLEOTIDE SEQUENCE [LARGE SCALE GENOMIC DNA]</scope>
    <source>
        <strain evidence="2">DMR45628</strain>
    </source>
</reference>
<organism evidence="2 3">
    <name type="scientific">Popillia japonica</name>
    <name type="common">Japanese beetle</name>
    <dbReference type="NCBI Taxonomy" id="7064"/>
    <lineage>
        <taxon>Eukaryota</taxon>
        <taxon>Metazoa</taxon>
        <taxon>Ecdysozoa</taxon>
        <taxon>Arthropoda</taxon>
        <taxon>Hexapoda</taxon>
        <taxon>Insecta</taxon>
        <taxon>Pterygota</taxon>
        <taxon>Neoptera</taxon>
        <taxon>Endopterygota</taxon>
        <taxon>Coleoptera</taxon>
        <taxon>Polyphaga</taxon>
        <taxon>Scarabaeiformia</taxon>
        <taxon>Scarabaeidae</taxon>
        <taxon>Rutelinae</taxon>
        <taxon>Popillia</taxon>
    </lineage>
</organism>
<evidence type="ECO:0000313" key="2">
    <source>
        <dbReference type="EMBL" id="KAK9688606.1"/>
    </source>
</evidence>
<keyword evidence="3" id="KW-1185">Reference proteome</keyword>
<name>A0AAW1IGR5_POPJA</name>
<evidence type="ECO:0000313" key="3">
    <source>
        <dbReference type="Proteomes" id="UP001458880"/>
    </source>
</evidence>
<dbReference type="InterPro" id="IPR005135">
    <property type="entry name" value="Endo/exonuclease/phosphatase"/>
</dbReference>
<protein>
    <submittedName>
        <fullName evidence="2">Endonuclease-reverse transcriptase</fullName>
    </submittedName>
</protein>
<dbReference type="AlphaFoldDB" id="A0AAW1IGR5"/>
<accession>A0AAW1IGR5</accession>
<gene>
    <name evidence="2" type="ORF">QE152_g35189</name>
</gene>
<dbReference type="InterPro" id="IPR036691">
    <property type="entry name" value="Endo/exonu/phosph_ase_sf"/>
</dbReference>
<dbReference type="Gene3D" id="3.60.10.10">
    <property type="entry name" value="Endonuclease/exonuclease/phosphatase"/>
    <property type="match status" value="1"/>
</dbReference>
<feature type="domain" description="Endonuclease/exonuclease/phosphatase" evidence="1">
    <location>
        <begin position="8"/>
        <end position="92"/>
    </location>
</feature>
<keyword evidence="2" id="KW-0540">Nuclease</keyword>
<comment type="caution">
    <text evidence="2">The sequence shown here is derived from an EMBL/GenBank/DDBJ whole genome shotgun (WGS) entry which is preliminary data.</text>
</comment>
<dbReference type="Proteomes" id="UP001458880">
    <property type="component" value="Unassembled WGS sequence"/>
</dbReference>
<dbReference type="Pfam" id="PF14529">
    <property type="entry name" value="Exo_endo_phos_2"/>
    <property type="match status" value="1"/>
</dbReference>
<dbReference type="GO" id="GO:0004519">
    <property type="term" value="F:endonuclease activity"/>
    <property type="evidence" value="ECO:0007669"/>
    <property type="project" value="UniProtKB-KW"/>
</dbReference>
<evidence type="ECO:0000259" key="1">
    <source>
        <dbReference type="Pfam" id="PF14529"/>
    </source>
</evidence>
<sequence length="214" mass="24622">MWAVKNTNLDTVIAGDFNSKSPLWGSPAADERGEYLMDWAAELRLSVANTGSTPTFERGDSKSHIDITWATKNMAYWIQNWEILSEQVFTHHHRMFFEVDRNYKTDVGPKCVSYLLDRRKLTQMITKKWGPENETTQMNPEAFISTLKKISKTSTIQVSNGQRVMPYWWDVRIQLKRCECNKLRRIWTGKNKTQTILSVGHSICGRSGVACRGA</sequence>
<proteinExistence type="predicted"/>